<keyword evidence="7" id="KW-0808">Transferase</keyword>
<proteinExistence type="inferred from homology"/>
<dbReference type="InterPro" id="IPR045089">
    <property type="entry name" value="PGGT1B-like"/>
</dbReference>
<dbReference type="Pfam" id="PF00432">
    <property type="entry name" value="Prenyltrans"/>
    <property type="match status" value="1"/>
</dbReference>
<evidence type="ECO:0000256" key="6">
    <source>
        <dbReference type="ARBA" id="ARBA00022602"/>
    </source>
</evidence>
<dbReference type="EMBL" id="BTSY01000002">
    <property type="protein sequence ID" value="GMT16731.1"/>
    <property type="molecule type" value="Genomic_DNA"/>
</dbReference>
<dbReference type="PANTHER" id="PTHR11774:SF4">
    <property type="entry name" value="GERANYLGERANYL TRANSFERASE TYPE-1 SUBUNIT BETA"/>
    <property type="match status" value="1"/>
</dbReference>
<evidence type="ECO:0000256" key="7">
    <source>
        <dbReference type="ARBA" id="ARBA00022679"/>
    </source>
</evidence>
<evidence type="ECO:0000256" key="4">
    <source>
        <dbReference type="ARBA" id="ARBA00012700"/>
    </source>
</evidence>
<name>A0AAV5VDB4_9BILA</name>
<keyword evidence="15" id="KW-1185">Reference proteome</keyword>
<keyword evidence="9" id="KW-0677">Repeat</keyword>
<dbReference type="EC" id="2.5.1.59" evidence="4"/>
<comment type="cofactor">
    <cofactor evidence="2">
        <name>Zn(2+)</name>
        <dbReference type="ChEBI" id="CHEBI:29105"/>
    </cofactor>
</comment>
<comment type="similarity">
    <text evidence="3">Belongs to the protein prenyltransferase subunit beta family.</text>
</comment>
<feature type="non-terminal residue" evidence="14">
    <location>
        <position position="385"/>
    </location>
</feature>
<accession>A0AAV5VDB4</accession>
<evidence type="ECO:0000256" key="5">
    <source>
        <dbReference type="ARBA" id="ARBA00020603"/>
    </source>
</evidence>
<evidence type="ECO:0000313" key="14">
    <source>
        <dbReference type="EMBL" id="GMT16731.1"/>
    </source>
</evidence>
<evidence type="ECO:0000256" key="8">
    <source>
        <dbReference type="ARBA" id="ARBA00022723"/>
    </source>
</evidence>
<dbReference type="Gene3D" id="1.50.10.20">
    <property type="match status" value="1"/>
</dbReference>
<evidence type="ECO:0000256" key="12">
    <source>
        <dbReference type="ARBA" id="ARBA00031713"/>
    </source>
</evidence>
<dbReference type="GO" id="GO:0004662">
    <property type="term" value="F:CAAX-protein geranylgeranyltransferase activity"/>
    <property type="evidence" value="ECO:0007669"/>
    <property type="project" value="UniProtKB-EC"/>
</dbReference>
<comment type="caution">
    <text evidence="14">The sequence shown here is derived from an EMBL/GenBank/DDBJ whole genome shotgun (WGS) entry which is preliminary data.</text>
</comment>
<comment type="cofactor">
    <cofactor evidence="1">
        <name>Mg(2+)</name>
        <dbReference type="ChEBI" id="CHEBI:18420"/>
    </cofactor>
</comment>
<keyword evidence="11" id="KW-0460">Magnesium</keyword>
<evidence type="ECO:0000259" key="13">
    <source>
        <dbReference type="Pfam" id="PF00432"/>
    </source>
</evidence>
<dbReference type="InterPro" id="IPR001330">
    <property type="entry name" value="Prenyltrans"/>
</dbReference>
<dbReference type="GO" id="GO:0046872">
    <property type="term" value="F:metal ion binding"/>
    <property type="evidence" value="ECO:0007669"/>
    <property type="project" value="UniProtKB-KW"/>
</dbReference>
<feature type="non-terminal residue" evidence="14">
    <location>
        <position position="1"/>
    </location>
</feature>
<evidence type="ECO:0000256" key="10">
    <source>
        <dbReference type="ARBA" id="ARBA00022833"/>
    </source>
</evidence>
<dbReference type="CDD" id="cd02895">
    <property type="entry name" value="GGTase-I"/>
    <property type="match status" value="1"/>
</dbReference>
<protein>
    <recommendedName>
        <fullName evidence="5">Geranylgeranyl transferase type-1 subunit beta</fullName>
        <ecNumber evidence="4">2.5.1.59</ecNumber>
    </recommendedName>
    <alternativeName>
        <fullName evidence="12">Geranylgeranyl transferase type I subunit beta</fullName>
    </alternativeName>
</protein>
<evidence type="ECO:0000313" key="15">
    <source>
        <dbReference type="Proteomes" id="UP001432322"/>
    </source>
</evidence>
<evidence type="ECO:0000256" key="11">
    <source>
        <dbReference type="ARBA" id="ARBA00022842"/>
    </source>
</evidence>
<keyword evidence="8" id="KW-0479">Metal-binding</keyword>
<evidence type="ECO:0000256" key="1">
    <source>
        <dbReference type="ARBA" id="ARBA00001946"/>
    </source>
</evidence>
<dbReference type="PANTHER" id="PTHR11774">
    <property type="entry name" value="GERANYLGERANYL TRANSFERASE TYPE BETA SUBUNIT"/>
    <property type="match status" value="1"/>
</dbReference>
<evidence type="ECO:0000256" key="3">
    <source>
        <dbReference type="ARBA" id="ARBA00010497"/>
    </source>
</evidence>
<keyword evidence="10" id="KW-0862">Zinc</keyword>
<dbReference type="AlphaFoldDB" id="A0AAV5VDB4"/>
<dbReference type="SUPFAM" id="SSF48239">
    <property type="entry name" value="Terpenoid cyclases/Protein prenyltransferases"/>
    <property type="match status" value="1"/>
</dbReference>
<reference evidence="14" key="1">
    <citation type="submission" date="2023-10" db="EMBL/GenBank/DDBJ databases">
        <title>Genome assembly of Pristionchus species.</title>
        <authorList>
            <person name="Yoshida K."/>
            <person name="Sommer R.J."/>
        </authorList>
    </citation>
    <scope>NUCLEOTIDE SEQUENCE</scope>
    <source>
        <strain evidence="14">RS5133</strain>
    </source>
</reference>
<organism evidence="14 15">
    <name type="scientific">Pristionchus fissidentatus</name>
    <dbReference type="NCBI Taxonomy" id="1538716"/>
    <lineage>
        <taxon>Eukaryota</taxon>
        <taxon>Metazoa</taxon>
        <taxon>Ecdysozoa</taxon>
        <taxon>Nematoda</taxon>
        <taxon>Chromadorea</taxon>
        <taxon>Rhabditida</taxon>
        <taxon>Rhabditina</taxon>
        <taxon>Diplogasteromorpha</taxon>
        <taxon>Diplogasteroidea</taxon>
        <taxon>Neodiplogasteridae</taxon>
        <taxon>Pristionchus</taxon>
    </lineage>
</organism>
<gene>
    <name evidence="14" type="ORF">PFISCL1PPCAC_8028</name>
</gene>
<dbReference type="GO" id="GO:0005953">
    <property type="term" value="C:CAAX-protein geranylgeranyltransferase complex"/>
    <property type="evidence" value="ECO:0007669"/>
    <property type="project" value="InterPro"/>
</dbReference>
<keyword evidence="6" id="KW-0637">Prenyltransferase</keyword>
<evidence type="ECO:0000256" key="9">
    <source>
        <dbReference type="ARBA" id="ARBA00022737"/>
    </source>
</evidence>
<feature type="domain" description="Prenyltransferase alpha-alpha toroid" evidence="13">
    <location>
        <begin position="38"/>
        <end position="365"/>
    </location>
</feature>
<dbReference type="InterPro" id="IPR041960">
    <property type="entry name" value="GGTase_I_beta"/>
</dbReference>
<sequence length="385" mass="42695">VRMSQVDTDVILEDSEQRTIDDKPEIHFIKARVPTSLLDRSHLSFLLRHTAAIPGAYAALDQNRLTVLFFNLGALDILDEIDQISEHRQHIVNWIYSLQISTAEGAAEDACGFRGSFTTAIDPKGTVSGKVHDAGNLAQTYSALLSLAILGDDMSKVKRSAILNTVKKAQTELGCFASQGAESECDMRYVYCAVAIAYMLGDDSCIDWKRLGEFMQKCVNYDGGIGQMPGDESHGGSTYCAVAALSLANRLWDESVLTRKQIGKLIKWAILKQDRGFHGRANKPDDSCYAFWIGATLEMLSAFSLVGQDELRTFLYSVQFPPLGGFCKLQETGAHPDVLHTYFSLAALSIMKEPGFQPMHAPLNITRRVHETVARRRIHFAHHHT</sequence>
<dbReference type="InterPro" id="IPR008930">
    <property type="entry name" value="Terpenoid_cyclase/PrenylTrfase"/>
</dbReference>
<dbReference type="Proteomes" id="UP001432322">
    <property type="component" value="Unassembled WGS sequence"/>
</dbReference>
<evidence type="ECO:0000256" key="2">
    <source>
        <dbReference type="ARBA" id="ARBA00001947"/>
    </source>
</evidence>